<dbReference type="EMBL" id="CM009755">
    <property type="protein sequence ID" value="PUZ48989.1"/>
    <property type="molecule type" value="Genomic_DNA"/>
</dbReference>
<sequence>MAAGCTPPAQTMTVLIAAAWITLTFACASDEYSLRKAGQLGSAAHPSSAAGGRRPCPAACARARGSFALPGKF</sequence>
<name>A0A2T7D066_9POAL</name>
<reference evidence="2 3" key="1">
    <citation type="submission" date="2018-04" db="EMBL/GenBank/DDBJ databases">
        <title>WGS assembly of Panicum hallii var. hallii HAL2.</title>
        <authorList>
            <person name="Lovell J."/>
            <person name="Jenkins J."/>
            <person name="Lowry D."/>
            <person name="Mamidi S."/>
            <person name="Sreedasyam A."/>
            <person name="Weng X."/>
            <person name="Barry K."/>
            <person name="Bonette J."/>
            <person name="Campitelli B."/>
            <person name="Daum C."/>
            <person name="Gordon S."/>
            <person name="Gould B."/>
            <person name="Lipzen A."/>
            <person name="MacQueen A."/>
            <person name="Palacio-Mejia J."/>
            <person name="Plott C."/>
            <person name="Shakirov E."/>
            <person name="Shu S."/>
            <person name="Yoshinaga Y."/>
            <person name="Zane M."/>
            <person name="Rokhsar D."/>
            <person name="Grimwood J."/>
            <person name="Schmutz J."/>
            <person name="Juenger T."/>
        </authorList>
    </citation>
    <scope>NUCLEOTIDE SEQUENCE [LARGE SCALE GENOMIC DNA]</scope>
    <source>
        <strain evidence="3">cv. HAL2</strain>
    </source>
</reference>
<dbReference type="AlphaFoldDB" id="A0A2T7D066"/>
<dbReference type="Proteomes" id="UP000244336">
    <property type="component" value="Chromosome 7"/>
</dbReference>
<accession>A0A2T7D066</accession>
<dbReference type="Gramene" id="PUZ48989">
    <property type="protein sequence ID" value="PUZ48989"/>
    <property type="gene ID" value="GQ55_7G290000"/>
</dbReference>
<feature type="chain" id="PRO_5015632566" evidence="1">
    <location>
        <begin position="27"/>
        <end position="73"/>
    </location>
</feature>
<evidence type="ECO:0000313" key="3">
    <source>
        <dbReference type="Proteomes" id="UP000244336"/>
    </source>
</evidence>
<organism evidence="2 3">
    <name type="scientific">Panicum hallii var. hallii</name>
    <dbReference type="NCBI Taxonomy" id="1504633"/>
    <lineage>
        <taxon>Eukaryota</taxon>
        <taxon>Viridiplantae</taxon>
        <taxon>Streptophyta</taxon>
        <taxon>Embryophyta</taxon>
        <taxon>Tracheophyta</taxon>
        <taxon>Spermatophyta</taxon>
        <taxon>Magnoliopsida</taxon>
        <taxon>Liliopsida</taxon>
        <taxon>Poales</taxon>
        <taxon>Poaceae</taxon>
        <taxon>PACMAD clade</taxon>
        <taxon>Panicoideae</taxon>
        <taxon>Panicodae</taxon>
        <taxon>Paniceae</taxon>
        <taxon>Panicinae</taxon>
        <taxon>Panicum</taxon>
        <taxon>Panicum sect. Panicum</taxon>
    </lineage>
</organism>
<evidence type="ECO:0000313" key="2">
    <source>
        <dbReference type="EMBL" id="PUZ48989.1"/>
    </source>
</evidence>
<evidence type="ECO:0000256" key="1">
    <source>
        <dbReference type="SAM" id="SignalP"/>
    </source>
</evidence>
<keyword evidence="3" id="KW-1185">Reference proteome</keyword>
<gene>
    <name evidence="2" type="ORF">GQ55_7G290000</name>
</gene>
<proteinExistence type="predicted"/>
<keyword evidence="1" id="KW-0732">Signal</keyword>
<protein>
    <submittedName>
        <fullName evidence="2">Uncharacterized protein</fullName>
    </submittedName>
</protein>
<feature type="signal peptide" evidence="1">
    <location>
        <begin position="1"/>
        <end position="26"/>
    </location>
</feature>